<accession>A0ACC2KAB7</accession>
<gene>
    <name evidence="1" type="ORF">MRB53_014049</name>
</gene>
<dbReference type="Proteomes" id="UP001234297">
    <property type="component" value="Chromosome 4"/>
</dbReference>
<protein>
    <submittedName>
        <fullName evidence="1">Uncharacterized protein</fullName>
    </submittedName>
</protein>
<evidence type="ECO:0000313" key="2">
    <source>
        <dbReference type="Proteomes" id="UP001234297"/>
    </source>
</evidence>
<proteinExistence type="predicted"/>
<sequence length="160" mass="18296">MEVESKKMKREAAAREKEMILAKSKDSKQKNKSTNVPRSYWADERGDGCGRQHMRVDPMKYSAEFEKDLSELKPSSGVDREVSGSEAVADSPTVEASKMEKQRQDKIQKHQVLPKSCRLRLLNEQKQIRLISLKKQAKGQSDGKLIRGLRQMAQIGWPRL</sequence>
<organism evidence="1 2">
    <name type="scientific">Persea americana</name>
    <name type="common">Avocado</name>
    <dbReference type="NCBI Taxonomy" id="3435"/>
    <lineage>
        <taxon>Eukaryota</taxon>
        <taxon>Viridiplantae</taxon>
        <taxon>Streptophyta</taxon>
        <taxon>Embryophyta</taxon>
        <taxon>Tracheophyta</taxon>
        <taxon>Spermatophyta</taxon>
        <taxon>Magnoliopsida</taxon>
        <taxon>Magnoliidae</taxon>
        <taxon>Laurales</taxon>
        <taxon>Lauraceae</taxon>
        <taxon>Persea</taxon>
    </lineage>
</organism>
<comment type="caution">
    <text evidence="1">The sequence shown here is derived from an EMBL/GenBank/DDBJ whole genome shotgun (WGS) entry which is preliminary data.</text>
</comment>
<name>A0ACC2KAB7_PERAE</name>
<reference evidence="1 2" key="1">
    <citation type="journal article" date="2022" name="Hortic Res">
        <title>A haplotype resolved chromosomal level avocado genome allows analysis of novel avocado genes.</title>
        <authorList>
            <person name="Nath O."/>
            <person name="Fletcher S.J."/>
            <person name="Hayward A."/>
            <person name="Shaw L.M."/>
            <person name="Masouleh A.K."/>
            <person name="Furtado A."/>
            <person name="Henry R.J."/>
            <person name="Mitter N."/>
        </authorList>
    </citation>
    <scope>NUCLEOTIDE SEQUENCE [LARGE SCALE GENOMIC DNA]</scope>
    <source>
        <strain evidence="2">cv. Hass</strain>
    </source>
</reference>
<evidence type="ECO:0000313" key="1">
    <source>
        <dbReference type="EMBL" id="KAJ8617863.1"/>
    </source>
</evidence>
<dbReference type="EMBL" id="CM056812">
    <property type="protein sequence ID" value="KAJ8617863.1"/>
    <property type="molecule type" value="Genomic_DNA"/>
</dbReference>
<keyword evidence="2" id="KW-1185">Reference proteome</keyword>